<reference evidence="1" key="1">
    <citation type="submission" date="2018-05" db="EMBL/GenBank/DDBJ databases">
        <authorList>
            <person name="Lanie J.A."/>
            <person name="Ng W.-L."/>
            <person name="Kazmierczak K.M."/>
            <person name="Andrzejewski T.M."/>
            <person name="Davidsen T.M."/>
            <person name="Wayne K.J."/>
            <person name="Tettelin H."/>
            <person name="Glass J.I."/>
            <person name="Rusch D."/>
            <person name="Podicherti R."/>
            <person name="Tsui H.-C.T."/>
            <person name="Winkler M.E."/>
        </authorList>
    </citation>
    <scope>NUCLEOTIDE SEQUENCE</scope>
</reference>
<dbReference type="AlphaFoldDB" id="A0A382YPL5"/>
<organism evidence="1">
    <name type="scientific">marine metagenome</name>
    <dbReference type="NCBI Taxonomy" id="408172"/>
    <lineage>
        <taxon>unclassified sequences</taxon>
        <taxon>metagenomes</taxon>
        <taxon>ecological metagenomes</taxon>
    </lineage>
</organism>
<accession>A0A382YPL5</accession>
<gene>
    <name evidence="1" type="ORF">METZ01_LOCUS438008</name>
</gene>
<dbReference type="EMBL" id="UINC01177483">
    <property type="protein sequence ID" value="SVD85154.1"/>
    <property type="molecule type" value="Genomic_DNA"/>
</dbReference>
<evidence type="ECO:0000313" key="1">
    <source>
        <dbReference type="EMBL" id="SVD85154.1"/>
    </source>
</evidence>
<sequence>MKYSDFELWQNIQQHPDFSNFSGTDSDLRDKNKENPGLSINLDIGQWYDHNSGKGGGLFELAKSLNVLPDKEKKIPTANAIWNKSKRNDEAVKLYFSEGRRIPENHFADIFRLFREDQYKGRQIIHPYFSFDSWQSELSGKLFDVPRIQRIWFDSSGHKTVKKHLGKTGKTPVSFPLPPFNENRESKKAVILEGIENALSLRAHYSDSWLFVATCKSGLNLLTKFMEKFEEVLILADH</sequence>
<name>A0A382YPL5_9ZZZZ</name>
<feature type="non-terminal residue" evidence="1">
    <location>
        <position position="238"/>
    </location>
</feature>
<protein>
    <recommendedName>
        <fullName evidence="2">DUF3991 domain-containing protein</fullName>
    </recommendedName>
</protein>
<evidence type="ECO:0008006" key="2">
    <source>
        <dbReference type="Google" id="ProtNLM"/>
    </source>
</evidence>
<proteinExistence type="predicted"/>